<dbReference type="EMBL" id="JAEUBG010000862">
    <property type="protein sequence ID" value="KAH3687338.1"/>
    <property type="molecule type" value="Genomic_DNA"/>
</dbReference>
<evidence type="ECO:0000313" key="3">
    <source>
        <dbReference type="Proteomes" id="UP000774326"/>
    </source>
</evidence>
<protein>
    <submittedName>
        <fullName evidence="2">Uncharacterized protein</fullName>
    </submittedName>
</protein>
<keyword evidence="1" id="KW-1133">Transmembrane helix</keyword>
<proteinExistence type="predicted"/>
<dbReference type="OrthoDB" id="10620343at2759"/>
<evidence type="ECO:0000313" key="2">
    <source>
        <dbReference type="EMBL" id="KAH3687338.1"/>
    </source>
</evidence>
<organism evidence="2 3">
    <name type="scientific">Wickerhamomyces pijperi</name>
    <name type="common">Yeast</name>
    <name type="synonym">Pichia pijperi</name>
    <dbReference type="NCBI Taxonomy" id="599730"/>
    <lineage>
        <taxon>Eukaryota</taxon>
        <taxon>Fungi</taxon>
        <taxon>Dikarya</taxon>
        <taxon>Ascomycota</taxon>
        <taxon>Saccharomycotina</taxon>
        <taxon>Saccharomycetes</taxon>
        <taxon>Phaffomycetales</taxon>
        <taxon>Wickerhamomycetaceae</taxon>
        <taxon>Wickerhamomyces</taxon>
    </lineage>
</organism>
<feature type="transmembrane region" description="Helical" evidence="1">
    <location>
        <begin position="39"/>
        <end position="65"/>
    </location>
</feature>
<keyword evidence="1" id="KW-0472">Membrane</keyword>
<gene>
    <name evidence="2" type="ORF">WICPIJ_001682</name>
</gene>
<name>A0A9P8QAH3_WICPI</name>
<dbReference type="AlphaFoldDB" id="A0A9P8QAH3"/>
<sequence length="86" mass="9415">MSVAEEEVVVDVEEAEEAFAGGVVDFCFFSLATCSLHELMMVLTSSVISLFLELLNLLTAIPTLVSLRSFSVGFKSLLRTLRISKI</sequence>
<reference evidence="2" key="2">
    <citation type="submission" date="2021-01" db="EMBL/GenBank/DDBJ databases">
        <authorList>
            <person name="Schikora-Tamarit M.A."/>
        </authorList>
    </citation>
    <scope>NUCLEOTIDE SEQUENCE</scope>
    <source>
        <strain evidence="2">CBS2887</strain>
    </source>
</reference>
<reference evidence="2" key="1">
    <citation type="journal article" date="2021" name="Open Biol.">
        <title>Shared evolutionary footprints suggest mitochondrial oxidative damage underlies multiple complex I losses in fungi.</title>
        <authorList>
            <person name="Schikora-Tamarit M.A."/>
            <person name="Marcet-Houben M."/>
            <person name="Nosek J."/>
            <person name="Gabaldon T."/>
        </authorList>
    </citation>
    <scope>NUCLEOTIDE SEQUENCE</scope>
    <source>
        <strain evidence="2">CBS2887</strain>
    </source>
</reference>
<keyword evidence="1" id="KW-0812">Transmembrane</keyword>
<evidence type="ECO:0000256" key="1">
    <source>
        <dbReference type="SAM" id="Phobius"/>
    </source>
</evidence>
<dbReference type="Proteomes" id="UP000774326">
    <property type="component" value="Unassembled WGS sequence"/>
</dbReference>
<comment type="caution">
    <text evidence="2">The sequence shown here is derived from an EMBL/GenBank/DDBJ whole genome shotgun (WGS) entry which is preliminary data.</text>
</comment>
<accession>A0A9P8QAH3</accession>
<keyword evidence="3" id="KW-1185">Reference proteome</keyword>